<dbReference type="PANTHER" id="PTHR46468:SF1">
    <property type="entry name" value="SENTRIN-SPECIFIC PROTEASE 8"/>
    <property type="match status" value="1"/>
</dbReference>
<feature type="compositionally biased region" description="Low complexity" evidence="5">
    <location>
        <begin position="204"/>
        <end position="214"/>
    </location>
</feature>
<evidence type="ECO:0000313" key="7">
    <source>
        <dbReference type="EMBL" id="KAL3676794.1"/>
    </source>
</evidence>
<reference evidence="7 8" key="1">
    <citation type="submission" date="2024-09" db="EMBL/GenBank/DDBJ databases">
        <title>Chromosome-scale assembly of Riccia sorocarpa.</title>
        <authorList>
            <person name="Paukszto L."/>
        </authorList>
    </citation>
    <scope>NUCLEOTIDE SEQUENCE [LARGE SCALE GENOMIC DNA]</scope>
    <source>
        <strain evidence="7">LP-2024</strain>
        <tissue evidence="7">Aerial parts of the thallus</tissue>
    </source>
</reference>
<dbReference type="PANTHER" id="PTHR46468">
    <property type="entry name" value="SENTRIN-SPECIFIC PROTEASE 8"/>
    <property type="match status" value="1"/>
</dbReference>
<dbReference type="Proteomes" id="UP001633002">
    <property type="component" value="Unassembled WGS sequence"/>
</dbReference>
<keyword evidence="8" id="KW-1185">Reference proteome</keyword>
<dbReference type="EMBL" id="JBJQOH010000008">
    <property type="protein sequence ID" value="KAL3676794.1"/>
    <property type="molecule type" value="Genomic_DNA"/>
</dbReference>
<evidence type="ECO:0000313" key="8">
    <source>
        <dbReference type="Proteomes" id="UP001633002"/>
    </source>
</evidence>
<keyword evidence="2" id="KW-0645">Protease</keyword>
<dbReference type="InterPro" id="IPR044613">
    <property type="entry name" value="Nep1/2-like"/>
</dbReference>
<dbReference type="SUPFAM" id="SSF54001">
    <property type="entry name" value="Cysteine proteinases"/>
    <property type="match status" value="1"/>
</dbReference>
<comment type="similarity">
    <text evidence="1">Belongs to the peptidase C48 family.</text>
</comment>
<accession>A0ABD3GGD4</accession>
<feature type="compositionally biased region" description="Basic and acidic residues" evidence="5">
    <location>
        <begin position="411"/>
        <end position="420"/>
    </location>
</feature>
<evidence type="ECO:0000256" key="1">
    <source>
        <dbReference type="ARBA" id="ARBA00005234"/>
    </source>
</evidence>
<protein>
    <recommendedName>
        <fullName evidence="6">Ubiquitin-like protease family profile domain-containing protein</fullName>
    </recommendedName>
</protein>
<feature type="compositionally biased region" description="Basic and acidic residues" evidence="5">
    <location>
        <begin position="515"/>
        <end position="528"/>
    </location>
</feature>
<sequence>MDPLTVEVQEEDIPVAAVQVIPTFVDDEVPLDENPVKVAPVPASDHGDDEGKILPEVADVLDSQEAVPVIGEAQEATTSSLVDGWQDDGKFVQLVHDLTDTRNESQPVAEASTPNAVRNIEEEVATPGTAPNLEKVEFSVSEYLPIWSPAVTHDAQESGEIRDNREMMSAMNNFVEAVSLEQICTASDATRRGIPESSTRAQEPSLGSGPSSGPQTGAEQEVLGPKSFSDRTAAGTDDTGRGLPMNVAIGVPFDVESMREYFPTYNDTQWANGKINFTTHCQDQFLKDNWETTVFKGSLLYPEEPILRTDEQVPRKPRAKKTSPTGSTPAEDETSPVTKKTTKRKLNLDPPRSRSPSPEALEHNQPPRNGKKKVEEGTAADMDRKGKRKVDDQPSTLPAKKNKRGDDSDEDSNKSNHAKGEAVQYTHFAALGKSEREKRQWGYIDKFINETVQDKIQKRERELKEQIEALEAKNAELQRQLREARDALADAMVGRRESSEPNHAAGPSIDPVEISSDHDDKKGAETHEPTVTSTALGLTKRGAKKPRQRSARKPAPPQNPWITLPSPVKLSIKPREMVKGDLINTFMEETFSQLPPTLTGSRYLSTYWLPRVENIDVGKPGFLVEMEAAKKWILPSPVMDWAEVPYMFIPIHGYLHWSLMVVRIITITPSHRQVRLYHLDSHPGIHLPNRVGTPVRSWLEHTIQDLGEPIKLAKRDVVRQVNTYDCGVHVMALTRSLIQLDDKLGWKLATNEIKDLVKVADVKQLRNEILAKVIGA</sequence>
<feature type="compositionally biased region" description="Basic residues" evidence="5">
    <location>
        <begin position="541"/>
        <end position="552"/>
    </location>
</feature>
<dbReference type="Pfam" id="PF02902">
    <property type="entry name" value="Peptidase_C48"/>
    <property type="match status" value="1"/>
</dbReference>
<dbReference type="PROSITE" id="PS50600">
    <property type="entry name" value="ULP_PROTEASE"/>
    <property type="match status" value="1"/>
</dbReference>
<feature type="region of interest" description="Disordered" evidence="5">
    <location>
        <begin position="189"/>
        <end position="244"/>
    </location>
</feature>
<dbReference type="Gene3D" id="3.40.395.10">
    <property type="entry name" value="Adenoviral Proteinase, Chain A"/>
    <property type="match status" value="1"/>
</dbReference>
<feature type="compositionally biased region" description="Basic and acidic residues" evidence="5">
    <location>
        <begin position="372"/>
        <end position="392"/>
    </location>
</feature>
<dbReference type="InterPro" id="IPR003653">
    <property type="entry name" value="Peptidase_C48_C"/>
</dbReference>
<proteinExistence type="inferred from homology"/>
<name>A0ABD3GGD4_9MARC</name>
<dbReference type="GO" id="GO:0006508">
    <property type="term" value="P:proteolysis"/>
    <property type="evidence" value="ECO:0007669"/>
    <property type="project" value="UniProtKB-KW"/>
</dbReference>
<evidence type="ECO:0000256" key="2">
    <source>
        <dbReference type="ARBA" id="ARBA00022670"/>
    </source>
</evidence>
<dbReference type="GO" id="GO:0008234">
    <property type="term" value="F:cysteine-type peptidase activity"/>
    <property type="evidence" value="ECO:0007669"/>
    <property type="project" value="UniProtKB-KW"/>
</dbReference>
<gene>
    <name evidence="7" type="ORF">R1sor_026742</name>
</gene>
<comment type="caution">
    <text evidence="7">The sequence shown here is derived from an EMBL/GenBank/DDBJ whole genome shotgun (WGS) entry which is preliminary data.</text>
</comment>
<keyword evidence="3" id="KW-0378">Hydrolase</keyword>
<evidence type="ECO:0000256" key="3">
    <source>
        <dbReference type="ARBA" id="ARBA00022801"/>
    </source>
</evidence>
<keyword evidence="4" id="KW-0788">Thiol protease</keyword>
<feature type="region of interest" description="Disordered" evidence="5">
    <location>
        <begin position="306"/>
        <end position="436"/>
    </location>
</feature>
<evidence type="ECO:0000256" key="4">
    <source>
        <dbReference type="ARBA" id="ARBA00022807"/>
    </source>
</evidence>
<dbReference type="AlphaFoldDB" id="A0ABD3GGD4"/>
<evidence type="ECO:0000256" key="5">
    <source>
        <dbReference type="SAM" id="MobiDB-lite"/>
    </source>
</evidence>
<organism evidence="7 8">
    <name type="scientific">Riccia sorocarpa</name>
    <dbReference type="NCBI Taxonomy" id="122646"/>
    <lineage>
        <taxon>Eukaryota</taxon>
        <taxon>Viridiplantae</taxon>
        <taxon>Streptophyta</taxon>
        <taxon>Embryophyta</taxon>
        <taxon>Marchantiophyta</taxon>
        <taxon>Marchantiopsida</taxon>
        <taxon>Marchantiidae</taxon>
        <taxon>Marchantiales</taxon>
        <taxon>Ricciaceae</taxon>
        <taxon>Riccia</taxon>
    </lineage>
</organism>
<feature type="region of interest" description="Disordered" evidence="5">
    <location>
        <begin position="493"/>
        <end position="566"/>
    </location>
</feature>
<evidence type="ECO:0000259" key="6">
    <source>
        <dbReference type="PROSITE" id="PS50600"/>
    </source>
</evidence>
<feature type="domain" description="Ubiquitin-like protease family profile" evidence="6">
    <location>
        <begin position="562"/>
        <end position="737"/>
    </location>
</feature>
<dbReference type="InterPro" id="IPR038765">
    <property type="entry name" value="Papain-like_cys_pep_sf"/>
</dbReference>